<dbReference type="PROSITE" id="PS51294">
    <property type="entry name" value="HTH_MYB"/>
    <property type="match status" value="2"/>
</dbReference>
<keyword evidence="3" id="KW-0805">Transcription regulation</keyword>
<evidence type="ECO:0000256" key="7">
    <source>
        <dbReference type="SAM" id="MobiDB-lite"/>
    </source>
</evidence>
<accession>A5BGP8</accession>
<evidence type="ECO:0000256" key="6">
    <source>
        <dbReference type="ARBA" id="ARBA00023242"/>
    </source>
</evidence>
<dbReference type="GO" id="GO:0006355">
    <property type="term" value="P:regulation of DNA-templated transcription"/>
    <property type="evidence" value="ECO:0007669"/>
    <property type="project" value="UniProtKB-ARBA"/>
</dbReference>
<evidence type="ECO:0000256" key="3">
    <source>
        <dbReference type="ARBA" id="ARBA00023015"/>
    </source>
</evidence>
<feature type="domain" description="Myb-like" evidence="8">
    <location>
        <begin position="110"/>
        <end position="160"/>
    </location>
</feature>
<dbReference type="GO" id="GO:0005634">
    <property type="term" value="C:nucleus"/>
    <property type="evidence" value="ECO:0007669"/>
    <property type="project" value="UniProtKB-SubCell"/>
</dbReference>
<dbReference type="GO" id="GO:0003677">
    <property type="term" value="F:DNA binding"/>
    <property type="evidence" value="ECO:0007669"/>
    <property type="project" value="UniProtKB-KW"/>
</dbReference>
<dbReference type="SUPFAM" id="SSF46689">
    <property type="entry name" value="Homeodomain-like"/>
    <property type="match status" value="1"/>
</dbReference>
<evidence type="ECO:0000256" key="2">
    <source>
        <dbReference type="ARBA" id="ARBA00022737"/>
    </source>
</evidence>
<comment type="subcellular location">
    <subcellularLocation>
        <location evidence="1">Nucleus</location>
    </subcellularLocation>
</comment>
<feature type="region of interest" description="Disordered" evidence="7">
    <location>
        <begin position="1"/>
        <end position="26"/>
    </location>
</feature>
<dbReference type="SMART" id="SM00717">
    <property type="entry name" value="SANT"/>
    <property type="match status" value="2"/>
</dbReference>
<gene>
    <name evidence="10" type="ORF">VITISV_009901</name>
</gene>
<dbReference type="PROSITE" id="PS50090">
    <property type="entry name" value="MYB_LIKE"/>
    <property type="match status" value="2"/>
</dbReference>
<evidence type="ECO:0000256" key="4">
    <source>
        <dbReference type="ARBA" id="ARBA00023125"/>
    </source>
</evidence>
<dbReference type="InterPro" id="IPR015495">
    <property type="entry name" value="Myb_TF_plants"/>
</dbReference>
<keyword evidence="5" id="KW-0804">Transcription</keyword>
<dbReference type="Gene3D" id="1.10.10.60">
    <property type="entry name" value="Homeodomain-like"/>
    <property type="match status" value="2"/>
</dbReference>
<evidence type="ECO:0000259" key="8">
    <source>
        <dbReference type="PROSITE" id="PS50090"/>
    </source>
</evidence>
<evidence type="ECO:0000313" key="10">
    <source>
        <dbReference type="EMBL" id="CAN83226.1"/>
    </source>
</evidence>
<proteinExistence type="predicted"/>
<organism evidence="10">
    <name type="scientific">Vitis vinifera</name>
    <name type="common">Grape</name>
    <dbReference type="NCBI Taxonomy" id="29760"/>
    <lineage>
        <taxon>Eukaryota</taxon>
        <taxon>Viridiplantae</taxon>
        <taxon>Streptophyta</taxon>
        <taxon>Embryophyta</taxon>
        <taxon>Tracheophyta</taxon>
        <taxon>Spermatophyta</taxon>
        <taxon>Magnoliopsida</taxon>
        <taxon>eudicotyledons</taxon>
        <taxon>Gunneridae</taxon>
        <taxon>Pentapetalae</taxon>
        <taxon>rosids</taxon>
        <taxon>Vitales</taxon>
        <taxon>Vitaceae</taxon>
        <taxon>Viteae</taxon>
        <taxon>Vitis</taxon>
    </lineage>
</organism>
<evidence type="ECO:0000256" key="5">
    <source>
        <dbReference type="ARBA" id="ARBA00023163"/>
    </source>
</evidence>
<name>A5BGP8_VITVI</name>
<feature type="domain" description="HTH myb-type" evidence="9">
    <location>
        <begin position="110"/>
        <end position="164"/>
    </location>
</feature>
<evidence type="ECO:0000256" key="1">
    <source>
        <dbReference type="ARBA" id="ARBA00004123"/>
    </source>
</evidence>
<feature type="domain" description="HTH myb-type" evidence="9">
    <location>
        <begin position="61"/>
        <end position="109"/>
    </location>
</feature>
<dbReference type="CDD" id="cd00167">
    <property type="entry name" value="SANT"/>
    <property type="match status" value="2"/>
</dbReference>
<dbReference type="PANTHER" id="PTHR10641">
    <property type="entry name" value="MYB FAMILY TRANSCRIPTION FACTOR"/>
    <property type="match status" value="1"/>
</dbReference>
<keyword evidence="4" id="KW-0238">DNA-binding</keyword>
<reference evidence="10" key="1">
    <citation type="journal article" date="2007" name="PLoS ONE">
        <title>The first genome sequence of an elite grapevine cultivar (Pinot noir Vitis vinifera L.): coping with a highly heterozygous genome.</title>
        <authorList>
            <person name="Velasco R."/>
            <person name="Zharkikh A."/>
            <person name="Troggio M."/>
            <person name="Cartwright D.A."/>
            <person name="Cestaro A."/>
            <person name="Pruss D."/>
            <person name="Pindo M."/>
            <person name="FitzGerald L.M."/>
            <person name="Vezzulli S."/>
            <person name="Reid J."/>
            <person name="Malacarne G."/>
            <person name="Iliev D."/>
            <person name="Coppola G."/>
            <person name="Wardell B."/>
            <person name="Micheletti D."/>
            <person name="Macalma T."/>
            <person name="Facci M."/>
            <person name="Mitchell J.T."/>
            <person name="Perazzolli M."/>
            <person name="Eldredge G."/>
            <person name="Gatto P."/>
            <person name="Oyzerski R."/>
            <person name="Moretto M."/>
            <person name="Gutin N."/>
            <person name="Stefanini M."/>
            <person name="Chen Y."/>
            <person name="Segala C."/>
            <person name="Davenport C."/>
            <person name="Dematte L."/>
            <person name="Mraz A."/>
            <person name="Battilana J."/>
            <person name="Stormo K."/>
            <person name="Costa F."/>
            <person name="Tao Q."/>
            <person name="Si-Ammour A."/>
            <person name="Harkins T."/>
            <person name="Lackey A."/>
            <person name="Perbost C."/>
            <person name="Taillon B."/>
            <person name="Stella A."/>
            <person name="Solovyev V."/>
            <person name="Fawcett J.A."/>
            <person name="Sterck L."/>
            <person name="Vandepoele K."/>
            <person name="Grando S.M."/>
            <person name="Toppo S."/>
            <person name="Moser C."/>
            <person name="Lanchbury J."/>
            <person name="Bogden R."/>
            <person name="Skolnick M."/>
            <person name="Sgaramella V."/>
            <person name="Bhatnagar S.K."/>
            <person name="Fontana P."/>
            <person name="Gutin A."/>
            <person name="Van de Peer Y."/>
            <person name="Salamini F."/>
            <person name="Viola R."/>
        </authorList>
    </citation>
    <scope>NUCLEOTIDE SEQUENCE</scope>
</reference>
<dbReference type="InterPro" id="IPR009057">
    <property type="entry name" value="Homeodomain-like_sf"/>
</dbReference>
<dbReference type="FunFam" id="1.10.10.60:FF:000874">
    <property type="match status" value="1"/>
</dbReference>
<evidence type="ECO:0000259" key="9">
    <source>
        <dbReference type="PROSITE" id="PS51294"/>
    </source>
</evidence>
<dbReference type="EMBL" id="AM458949">
    <property type="protein sequence ID" value="CAN83226.1"/>
    <property type="molecule type" value="Genomic_DNA"/>
</dbReference>
<dbReference type="PANTHER" id="PTHR10641:SF1122">
    <property type="entry name" value="MYB TRANSCRIPTION FACTOR"/>
    <property type="match status" value="1"/>
</dbReference>
<keyword evidence="6" id="KW-0539">Nucleus</keyword>
<dbReference type="FunFam" id="1.10.10.60:FF:000449">
    <property type="entry name" value="MYB-related transcription factor"/>
    <property type="match status" value="1"/>
</dbReference>
<dbReference type="InterPro" id="IPR001005">
    <property type="entry name" value="SANT/Myb"/>
</dbReference>
<dbReference type="Pfam" id="PF00249">
    <property type="entry name" value="Myb_DNA-binding"/>
    <property type="match status" value="2"/>
</dbReference>
<keyword evidence="2" id="KW-0677">Repeat</keyword>
<protein>
    <submittedName>
        <fullName evidence="10">Uncharacterized protein</fullName>
    </submittedName>
</protein>
<sequence length="418" mass="47128">MGRAPCCDKNGLKKGPWTVEEDQKSPHYKEQRGKFMWFSSSLICRDISMRGRAQEQNGQERVRWSPDENKRLAEYMERHGETSSWKNVPTRAGLSRSPKSCRLRWNSKLKPGINEKPFSEEEEATIIELQKQHGNKWATIAKCLPGRTDTGIKNFWNNHLKKKLSKKETPSLVTQTPWPQLLDTADLLTCALNDPRDEFQLPADYGGPTSLYQNPDGIGSRPASIPNTSSIPAPVSASLEPSKADQVEEIVEGTPADQEIANRYSSTSTTFEASITDLKDNENNDDLGSEDIPLASIFSDWSRPEDISVDSIFNQSIERIVTIPSTINWGTLTNYHTTPTSFANEKAYYPEGRKLDTKRAVGSLIGRIIGYVGYNDRKRVVGYVGYNGHVQREKSCRMSDTNRRKRVKEMVGSKSTFL</sequence>
<feature type="domain" description="Myb-like" evidence="8">
    <location>
        <begin position="56"/>
        <end position="109"/>
    </location>
</feature>
<dbReference type="AlphaFoldDB" id="A5BGP8"/>
<dbReference type="InterPro" id="IPR017930">
    <property type="entry name" value="Myb_dom"/>
</dbReference>